<evidence type="ECO:0000313" key="3">
    <source>
        <dbReference type="Proteomes" id="UP000179642"/>
    </source>
</evidence>
<dbReference type="EMBL" id="MLYO01000038">
    <property type="protein sequence ID" value="OIK02891.1"/>
    <property type="molecule type" value="Genomic_DNA"/>
</dbReference>
<protein>
    <submittedName>
        <fullName evidence="2">Uncharacterized protein</fullName>
    </submittedName>
</protein>
<dbReference type="RefSeq" id="WP_071383006.1">
    <property type="nucleotide sequence ID" value="NZ_MLYO01000038.1"/>
</dbReference>
<organism evidence="2 3">
    <name type="scientific">Streptomyces monashensis</name>
    <dbReference type="NCBI Taxonomy" id="1678012"/>
    <lineage>
        <taxon>Bacteria</taxon>
        <taxon>Bacillati</taxon>
        <taxon>Actinomycetota</taxon>
        <taxon>Actinomycetes</taxon>
        <taxon>Kitasatosporales</taxon>
        <taxon>Streptomycetaceae</taxon>
        <taxon>Streptomyces</taxon>
    </lineage>
</organism>
<evidence type="ECO:0000313" key="2">
    <source>
        <dbReference type="EMBL" id="OIK02891.1"/>
    </source>
</evidence>
<evidence type="ECO:0000256" key="1">
    <source>
        <dbReference type="SAM" id="SignalP"/>
    </source>
</evidence>
<comment type="caution">
    <text evidence="2">The sequence shown here is derived from an EMBL/GenBank/DDBJ whole genome shotgun (WGS) entry which is preliminary data.</text>
</comment>
<sequence length="170" mass="17518">MKTLGHLARFATIGALVLGGIAVGTSSASAATSNTGCRGDQLDRNRHPLGYVDVGGGVSLDSCIEPAADGSNGFYGIIRVQEAPGSMGVFPCAQLYKSDGFGGWSEVQDLHCTKDGWLSGGRDGLTYNIVSQTVGGLNGAYMVKVGFWGTPGGAPYGYYGDIESPVASVW</sequence>
<dbReference type="Proteomes" id="UP000179642">
    <property type="component" value="Unassembled WGS sequence"/>
</dbReference>
<keyword evidence="3" id="KW-1185">Reference proteome</keyword>
<feature type="signal peptide" evidence="1">
    <location>
        <begin position="1"/>
        <end position="30"/>
    </location>
</feature>
<feature type="chain" id="PRO_5010207936" evidence="1">
    <location>
        <begin position="31"/>
        <end position="170"/>
    </location>
</feature>
<gene>
    <name evidence="2" type="ORF">BIV23_23980</name>
</gene>
<name>A0A1S2QB90_9ACTN</name>
<dbReference type="AlphaFoldDB" id="A0A1S2QB90"/>
<reference evidence="2 3" key="1">
    <citation type="submission" date="2016-10" db="EMBL/GenBank/DDBJ databases">
        <title>Genome sequence of Streptomyces sp. MUSC 1.</title>
        <authorList>
            <person name="Lee L.-H."/>
            <person name="Ser H.-L."/>
            <person name="Law J.W.-F."/>
        </authorList>
    </citation>
    <scope>NUCLEOTIDE SEQUENCE [LARGE SCALE GENOMIC DNA]</scope>
    <source>
        <strain evidence="2 3">MUSC 1</strain>
    </source>
</reference>
<accession>A0A1S2QB90</accession>
<proteinExistence type="predicted"/>
<dbReference type="OrthoDB" id="4351177at2"/>
<keyword evidence="1" id="KW-0732">Signal</keyword>